<dbReference type="OrthoDB" id="26525at2759"/>
<keyword evidence="6" id="KW-0109">Calcium transport</keyword>
<evidence type="ECO:0000256" key="13">
    <source>
        <dbReference type="ARBA" id="ARBA00023053"/>
    </source>
</evidence>
<dbReference type="Proteomes" id="UP001141552">
    <property type="component" value="Unassembled WGS sequence"/>
</dbReference>
<dbReference type="AlphaFoldDB" id="A0A9Q0GCN7"/>
<dbReference type="Gene3D" id="1.10.238.10">
    <property type="entry name" value="EF-hand"/>
    <property type="match status" value="1"/>
</dbReference>
<comment type="similarity">
    <text evidence="2">Belongs to the Ca(2+):cation antiporter (CaCA) (TC 2.A.19) family.</text>
</comment>
<dbReference type="GO" id="GO:0006814">
    <property type="term" value="P:sodium ion transport"/>
    <property type="evidence" value="ECO:0007669"/>
    <property type="project" value="UniProtKB-KW"/>
</dbReference>
<dbReference type="Pfam" id="PF13499">
    <property type="entry name" value="EF-hand_7"/>
    <property type="match status" value="1"/>
</dbReference>
<dbReference type="InterPro" id="IPR002048">
    <property type="entry name" value="EF_hand_dom"/>
</dbReference>
<feature type="transmembrane region" description="Helical" evidence="17">
    <location>
        <begin position="544"/>
        <end position="563"/>
    </location>
</feature>
<dbReference type="InterPro" id="IPR004837">
    <property type="entry name" value="NaCa_Exmemb"/>
</dbReference>
<dbReference type="GO" id="GO:0006874">
    <property type="term" value="P:intracellular calcium ion homeostasis"/>
    <property type="evidence" value="ECO:0007669"/>
    <property type="project" value="TreeGrafter"/>
</dbReference>
<evidence type="ECO:0000256" key="2">
    <source>
        <dbReference type="ARBA" id="ARBA00008170"/>
    </source>
</evidence>
<dbReference type="InterPro" id="IPR004713">
    <property type="entry name" value="CaH_exchang"/>
</dbReference>
<comment type="caution">
    <text evidence="20">The sequence shown here is derived from an EMBL/GenBank/DDBJ whole genome shotgun (WGS) entry which is preliminary data.</text>
</comment>
<dbReference type="PROSITE" id="PS50222">
    <property type="entry name" value="EF_HAND_2"/>
    <property type="match status" value="2"/>
</dbReference>
<keyword evidence="16" id="KW-0739">Sodium transport</keyword>
<feature type="transmembrane region" description="Helical" evidence="17">
    <location>
        <begin position="87"/>
        <end position="106"/>
    </location>
</feature>
<dbReference type="FunFam" id="1.10.238.10:FF:000517">
    <property type="entry name" value="Sodium/calcium exchanger family protein / calcium-binding EF hand family protein"/>
    <property type="match status" value="1"/>
</dbReference>
<evidence type="ECO:0000256" key="3">
    <source>
        <dbReference type="ARBA" id="ARBA00022448"/>
    </source>
</evidence>
<evidence type="ECO:0000256" key="12">
    <source>
        <dbReference type="ARBA" id="ARBA00023016"/>
    </source>
</evidence>
<evidence type="ECO:0000256" key="17">
    <source>
        <dbReference type="SAM" id="Phobius"/>
    </source>
</evidence>
<feature type="transmembrane region" description="Helical" evidence="17">
    <location>
        <begin position="570"/>
        <end position="590"/>
    </location>
</feature>
<keyword evidence="3" id="KW-0813">Transport</keyword>
<evidence type="ECO:0000256" key="4">
    <source>
        <dbReference type="ARBA" id="ARBA00022449"/>
    </source>
</evidence>
<feature type="transmembrane region" description="Helical" evidence="17">
    <location>
        <begin position="211"/>
        <end position="231"/>
    </location>
</feature>
<keyword evidence="13" id="KW-0915">Sodium</keyword>
<evidence type="ECO:0000256" key="1">
    <source>
        <dbReference type="ARBA" id="ARBA00004651"/>
    </source>
</evidence>
<evidence type="ECO:0000256" key="14">
    <source>
        <dbReference type="ARBA" id="ARBA00023065"/>
    </source>
</evidence>
<dbReference type="GO" id="GO:0005886">
    <property type="term" value="C:plasma membrane"/>
    <property type="evidence" value="ECO:0007669"/>
    <property type="project" value="UniProtKB-SubCell"/>
</dbReference>
<keyword evidence="18" id="KW-0732">Signal</keyword>
<keyword evidence="15 17" id="KW-0472">Membrane</keyword>
<evidence type="ECO:0000256" key="18">
    <source>
        <dbReference type="SAM" id="SignalP"/>
    </source>
</evidence>
<evidence type="ECO:0000256" key="6">
    <source>
        <dbReference type="ARBA" id="ARBA00022568"/>
    </source>
</evidence>
<dbReference type="SUPFAM" id="SSF47473">
    <property type="entry name" value="EF-hand"/>
    <property type="match status" value="1"/>
</dbReference>
<keyword evidence="4" id="KW-0050">Antiport</keyword>
<gene>
    <name evidence="20" type="ORF">Tsubulata_021405</name>
</gene>
<dbReference type="PANTHER" id="PTHR31503:SF36">
    <property type="entry name" value="SODIUM_CALCIUM EXCHANGER MEMBRANE REGION DOMAIN-CONTAINING PROTEIN"/>
    <property type="match status" value="1"/>
</dbReference>
<protein>
    <recommendedName>
        <fullName evidence="19">EF-hand domain-containing protein</fullName>
    </recommendedName>
</protein>
<evidence type="ECO:0000256" key="10">
    <source>
        <dbReference type="ARBA" id="ARBA00022837"/>
    </source>
</evidence>
<evidence type="ECO:0000256" key="15">
    <source>
        <dbReference type="ARBA" id="ARBA00023136"/>
    </source>
</evidence>
<dbReference type="CDD" id="cd00051">
    <property type="entry name" value="EFh"/>
    <property type="match status" value="1"/>
</dbReference>
<dbReference type="GO" id="GO:0005509">
    <property type="term" value="F:calcium ion binding"/>
    <property type="evidence" value="ECO:0007669"/>
    <property type="project" value="InterPro"/>
</dbReference>
<dbReference type="GO" id="GO:0015369">
    <property type="term" value="F:calcium:proton antiporter activity"/>
    <property type="evidence" value="ECO:0007669"/>
    <property type="project" value="TreeGrafter"/>
</dbReference>
<dbReference type="PANTHER" id="PTHR31503">
    <property type="entry name" value="VACUOLAR CALCIUM ION TRANSPORTER"/>
    <property type="match status" value="1"/>
</dbReference>
<keyword evidence="7 17" id="KW-0812">Transmembrane</keyword>
<feature type="domain" description="EF-hand" evidence="19">
    <location>
        <begin position="345"/>
        <end position="380"/>
    </location>
</feature>
<keyword evidence="12" id="KW-0346">Stress response</keyword>
<evidence type="ECO:0000256" key="11">
    <source>
        <dbReference type="ARBA" id="ARBA00022989"/>
    </source>
</evidence>
<comment type="subcellular location">
    <subcellularLocation>
        <location evidence="1">Cell membrane</location>
        <topology evidence="1">Multi-pass membrane protein</topology>
    </subcellularLocation>
</comment>
<feature type="chain" id="PRO_5040278019" description="EF-hand domain-containing protein" evidence="18">
    <location>
        <begin position="22"/>
        <end position="593"/>
    </location>
</feature>
<reference evidence="20" key="2">
    <citation type="journal article" date="2023" name="Plants (Basel)">
        <title>Annotation of the Turnera subulata (Passifloraceae) Draft Genome Reveals the S-Locus Evolved after the Divergence of Turneroideae from Passifloroideae in a Stepwise Manner.</title>
        <authorList>
            <person name="Henning P.M."/>
            <person name="Roalson E.H."/>
            <person name="Mir W."/>
            <person name="McCubbin A.G."/>
            <person name="Shore J.S."/>
        </authorList>
    </citation>
    <scope>NUCLEOTIDE SEQUENCE</scope>
    <source>
        <strain evidence="20">F60SS</strain>
    </source>
</reference>
<keyword evidence="14" id="KW-0406">Ion transport</keyword>
<dbReference type="InterPro" id="IPR011992">
    <property type="entry name" value="EF-hand-dom_pair"/>
</dbReference>
<evidence type="ECO:0000256" key="5">
    <source>
        <dbReference type="ARBA" id="ARBA00022475"/>
    </source>
</evidence>
<feature type="domain" description="EF-hand" evidence="19">
    <location>
        <begin position="305"/>
        <end position="340"/>
    </location>
</feature>
<evidence type="ECO:0000256" key="9">
    <source>
        <dbReference type="ARBA" id="ARBA00022737"/>
    </source>
</evidence>
<keyword evidence="10" id="KW-0106">Calcium</keyword>
<feature type="transmembrane region" description="Helical" evidence="17">
    <location>
        <begin position="118"/>
        <end position="139"/>
    </location>
</feature>
<feature type="signal peptide" evidence="18">
    <location>
        <begin position="1"/>
        <end position="21"/>
    </location>
</feature>
<evidence type="ECO:0000259" key="19">
    <source>
        <dbReference type="PROSITE" id="PS50222"/>
    </source>
</evidence>
<sequence>MGLRGHWGGLLVMVAVVVVVATSPTCVHCSRNTISLYGYGSDPSGGIWDDGVQHYHKTTTVVRAEVEGSCEQTYGFMPCTKTTLGNLFLILVYGYLMFLAATYLSSGSELLLEILGPGIVGGLFLPALGALPDAMLILVSGLSGSKETAQSQVSVGMGLLAGSTVMLLTVIWGSCVVVGKCDIGESDNVAIDGNNTKGFSLTGTGVSTDVWTCYAAIIMAISVLPFIVVQLPQILHSTSGRHLAVLIALIISLSMLISYCLYQVFQPWIQRRRLAYAKHKHVISGILKHLKQRALGRLLNDDGEPNTDVIRKLFEVIDENKDGYLSATELKALIIGIQFEEIDFDRDDAVAKVMKDFDTSSDEQVNATEFVEGIKRWLNEAKRAGAGYPDAGPRTMKFINDFHAQTRLEHTLLGPEERTEEQSDETVEAVENPRWITIKAVLMLLVGTLIAAAFADPLVDAVDNFSDATRIPTFFISFIALPLATNSSEAVSAIIFASRKKLRTASLTFSELYGAVTMNNVLCLSVFLALVYVRGLTWDFSSEVLVICIVCIVMGAFASLRTTFPLWTSFIAYLLYPFSLALVYVLDYVFGWS</sequence>
<dbReference type="InterPro" id="IPR018247">
    <property type="entry name" value="EF_Hand_1_Ca_BS"/>
</dbReference>
<keyword evidence="9" id="KW-0677">Repeat</keyword>
<dbReference type="Pfam" id="PF01699">
    <property type="entry name" value="Na_Ca_ex"/>
    <property type="match status" value="2"/>
</dbReference>
<evidence type="ECO:0000256" key="7">
    <source>
        <dbReference type="ARBA" id="ARBA00022692"/>
    </source>
</evidence>
<organism evidence="20 21">
    <name type="scientific">Turnera subulata</name>
    <dbReference type="NCBI Taxonomy" id="218843"/>
    <lineage>
        <taxon>Eukaryota</taxon>
        <taxon>Viridiplantae</taxon>
        <taxon>Streptophyta</taxon>
        <taxon>Embryophyta</taxon>
        <taxon>Tracheophyta</taxon>
        <taxon>Spermatophyta</taxon>
        <taxon>Magnoliopsida</taxon>
        <taxon>eudicotyledons</taxon>
        <taxon>Gunneridae</taxon>
        <taxon>Pentapetalae</taxon>
        <taxon>rosids</taxon>
        <taxon>fabids</taxon>
        <taxon>Malpighiales</taxon>
        <taxon>Passifloraceae</taxon>
        <taxon>Turnera</taxon>
    </lineage>
</organism>
<feature type="transmembrane region" description="Helical" evidence="17">
    <location>
        <begin position="509"/>
        <end position="532"/>
    </location>
</feature>
<evidence type="ECO:0000256" key="16">
    <source>
        <dbReference type="ARBA" id="ARBA00023201"/>
    </source>
</evidence>
<dbReference type="FunFam" id="1.20.1420.30:FF:000019">
    <property type="entry name" value="Sodium/calcium exchanger NCL2"/>
    <property type="match status" value="1"/>
</dbReference>
<keyword evidence="21" id="KW-1185">Reference proteome</keyword>
<feature type="transmembrane region" description="Helical" evidence="17">
    <location>
        <begin position="243"/>
        <end position="265"/>
    </location>
</feature>
<feature type="transmembrane region" description="Helical" evidence="17">
    <location>
        <begin position="436"/>
        <end position="455"/>
    </location>
</feature>
<keyword evidence="8" id="KW-0479">Metal-binding</keyword>
<evidence type="ECO:0000313" key="21">
    <source>
        <dbReference type="Proteomes" id="UP001141552"/>
    </source>
</evidence>
<keyword evidence="11 17" id="KW-1133">Transmembrane helix</keyword>
<accession>A0A9Q0GCN7</accession>
<keyword evidence="5" id="KW-1003">Cell membrane</keyword>
<feature type="transmembrane region" description="Helical" evidence="17">
    <location>
        <begin position="475"/>
        <end position="497"/>
    </location>
</feature>
<proteinExistence type="inferred from homology"/>
<evidence type="ECO:0000313" key="20">
    <source>
        <dbReference type="EMBL" id="KAJ4846352.1"/>
    </source>
</evidence>
<dbReference type="PROSITE" id="PS00018">
    <property type="entry name" value="EF_HAND_1"/>
    <property type="match status" value="1"/>
</dbReference>
<evidence type="ECO:0000256" key="8">
    <source>
        <dbReference type="ARBA" id="ARBA00022723"/>
    </source>
</evidence>
<dbReference type="EMBL" id="JAKUCV010001444">
    <property type="protein sequence ID" value="KAJ4846352.1"/>
    <property type="molecule type" value="Genomic_DNA"/>
</dbReference>
<dbReference type="SMART" id="SM00054">
    <property type="entry name" value="EFh"/>
    <property type="match status" value="2"/>
</dbReference>
<reference evidence="20" key="1">
    <citation type="submission" date="2022-02" db="EMBL/GenBank/DDBJ databases">
        <authorList>
            <person name="Henning P.M."/>
            <person name="McCubbin A.G."/>
            <person name="Shore J.S."/>
        </authorList>
    </citation>
    <scope>NUCLEOTIDE SEQUENCE</scope>
    <source>
        <strain evidence="20">F60SS</strain>
        <tissue evidence="20">Leaves</tissue>
    </source>
</reference>
<name>A0A9Q0GCN7_9ROSI</name>